<dbReference type="InterPro" id="IPR003736">
    <property type="entry name" value="PAAI_dom"/>
</dbReference>
<dbReference type="Gene3D" id="3.10.129.10">
    <property type="entry name" value="Hotdog Thioesterase"/>
    <property type="match status" value="1"/>
</dbReference>
<dbReference type="OrthoDB" id="328435at2"/>
<accession>A0A1S2M7X9</accession>
<dbReference type="Proteomes" id="UP000180175">
    <property type="component" value="Chromosome"/>
</dbReference>
<evidence type="ECO:0000256" key="2">
    <source>
        <dbReference type="ARBA" id="ARBA00022801"/>
    </source>
</evidence>
<dbReference type="SUPFAM" id="SSF54637">
    <property type="entry name" value="Thioesterase/thiol ester dehydrase-isomerase"/>
    <property type="match status" value="1"/>
</dbReference>
<dbReference type="GO" id="GO:0005829">
    <property type="term" value="C:cytosol"/>
    <property type="evidence" value="ECO:0007669"/>
    <property type="project" value="TreeGrafter"/>
</dbReference>
<feature type="domain" description="Thioesterase" evidence="3">
    <location>
        <begin position="58"/>
        <end position="131"/>
    </location>
</feature>
<keyword evidence="2" id="KW-0378">Hydrolase</keyword>
<reference evidence="5" key="4">
    <citation type="submission" date="2020-10" db="EMBL/GenBank/DDBJ databases">
        <authorList>
            <person name="Bassil N.M."/>
            <person name="Lloyd J.R."/>
        </authorList>
    </citation>
    <scope>NUCLEOTIDE SEQUENCE</scope>
    <source>
        <strain evidence="5">NB2006</strain>
    </source>
</reference>
<evidence type="ECO:0000256" key="1">
    <source>
        <dbReference type="ARBA" id="ARBA00008324"/>
    </source>
</evidence>
<dbReference type="GO" id="GO:0061522">
    <property type="term" value="F:1,4-dihydroxy-2-naphthoyl-CoA thioesterase activity"/>
    <property type="evidence" value="ECO:0007669"/>
    <property type="project" value="TreeGrafter"/>
</dbReference>
<evidence type="ECO:0000313" key="4">
    <source>
        <dbReference type="EMBL" id="OIJ20829.1"/>
    </source>
</evidence>
<dbReference type="EMBL" id="CP063356">
    <property type="protein sequence ID" value="QOY35018.1"/>
    <property type="molecule type" value="Genomic_DNA"/>
</dbReference>
<dbReference type="PANTHER" id="PTHR43240">
    <property type="entry name" value="1,4-DIHYDROXY-2-NAPHTHOYL-COA THIOESTERASE 1"/>
    <property type="match status" value="1"/>
</dbReference>
<name>A0A1S2M7X9_9BACI</name>
<reference evidence="5 6" key="2">
    <citation type="journal article" date="2017" name="Genome Announc.">
        <title>Draft Genome Sequences of Four Alkaliphilic Bacteria Belonging to the Anaerobacillus Genus.</title>
        <authorList>
            <person name="Bassil N.M."/>
            <person name="Lloyd J.R."/>
        </authorList>
    </citation>
    <scope>NUCLEOTIDE SEQUENCE [LARGE SCALE GENOMIC DNA]</scope>
    <source>
        <strain evidence="5 6">NB2006</strain>
    </source>
</reference>
<dbReference type="KEGG" id="aia:AWH56_020235"/>
<evidence type="ECO:0000313" key="6">
    <source>
        <dbReference type="Proteomes" id="UP000180175"/>
    </source>
</evidence>
<dbReference type="InterPro" id="IPR006683">
    <property type="entry name" value="Thioestr_dom"/>
</dbReference>
<dbReference type="PANTHER" id="PTHR43240:SF5">
    <property type="entry name" value="1,4-DIHYDROXY-2-NAPHTHOYL-COA THIOESTERASE 1"/>
    <property type="match status" value="1"/>
</dbReference>
<comment type="similarity">
    <text evidence="1">Belongs to the thioesterase PaaI family.</text>
</comment>
<dbReference type="InterPro" id="IPR029069">
    <property type="entry name" value="HotDog_dom_sf"/>
</dbReference>
<reference evidence="5 6" key="3">
    <citation type="journal article" date="2019" name="Int. J. Syst. Evol. Microbiol.">
        <title>Anaerobacillus isosaccharinicus sp. nov., an alkaliphilic bacterium which degrades isosaccharinic acid.</title>
        <authorList>
            <person name="Bassil N.M."/>
            <person name="Lloyd J.R."/>
        </authorList>
    </citation>
    <scope>NUCLEOTIDE SEQUENCE [LARGE SCALE GENOMIC DNA]</scope>
    <source>
        <strain evidence="5 6">NB2006</strain>
    </source>
</reference>
<evidence type="ECO:0000313" key="5">
    <source>
        <dbReference type="EMBL" id="QOY35018.1"/>
    </source>
</evidence>
<dbReference type="AlphaFoldDB" id="A0A1S2M7X9"/>
<dbReference type="NCBIfam" id="TIGR00369">
    <property type="entry name" value="unchar_dom_1"/>
    <property type="match status" value="1"/>
</dbReference>
<dbReference type="CDD" id="cd03443">
    <property type="entry name" value="PaaI_thioesterase"/>
    <property type="match status" value="1"/>
</dbReference>
<dbReference type="Pfam" id="PF03061">
    <property type="entry name" value="4HBT"/>
    <property type="match status" value="1"/>
</dbReference>
<dbReference type="EMBL" id="LQXD01000065">
    <property type="protein sequence ID" value="OIJ20829.1"/>
    <property type="molecule type" value="Genomic_DNA"/>
</dbReference>
<evidence type="ECO:0000259" key="3">
    <source>
        <dbReference type="Pfam" id="PF03061"/>
    </source>
</evidence>
<reference evidence="4 6" key="1">
    <citation type="submission" date="2016-10" db="EMBL/GenBank/DDBJ databases">
        <title>Draft genome sequences of four alkaliphilic bacteria belonging to the Anaerobacillus genus.</title>
        <authorList>
            <person name="Bassil N.M."/>
            <person name="Lloyd J.R."/>
        </authorList>
    </citation>
    <scope>NUCLEOTIDE SEQUENCE [LARGE SCALE GENOMIC DNA]</scope>
    <source>
        <strain evidence="4 6">NB2006</strain>
    </source>
</reference>
<dbReference type="RefSeq" id="WP_071316464.1">
    <property type="nucleotide sequence ID" value="NZ_CP063356.2"/>
</dbReference>
<proteinExistence type="inferred from homology"/>
<organism evidence="4 6">
    <name type="scientific">Anaerobacillus isosaccharinicus</name>
    <dbReference type="NCBI Taxonomy" id="1532552"/>
    <lineage>
        <taxon>Bacteria</taxon>
        <taxon>Bacillati</taxon>
        <taxon>Bacillota</taxon>
        <taxon>Bacilli</taxon>
        <taxon>Bacillales</taxon>
        <taxon>Bacillaceae</taxon>
        <taxon>Anaerobacillus</taxon>
    </lineage>
</organism>
<gene>
    <name evidence="5" type="ORF">AWH56_020235</name>
    <name evidence="4" type="ORF">AWH56_07060</name>
</gene>
<keyword evidence="6" id="KW-1185">Reference proteome</keyword>
<protein>
    <submittedName>
        <fullName evidence="4 5">Thioesterase</fullName>
    </submittedName>
</protein>
<sequence length="143" mass="16311">MDKEKLREQFEHALNTHQEGTGQLFLYSLLNFTFDYDEEHEVVRIEAPISEMMYNPIGYIHGGIITYMADTAMGHLCAAFAYRPGVSLELKTQFLRAAKTGTLKAEAFFVKKGKQVQFVECDIKDDKDQLLAKTTATFYSLPE</sequence>